<reference evidence="2" key="1">
    <citation type="submission" date="2022-01" db="EMBL/GenBank/DDBJ databases">
        <title>Jiella avicenniae sp. nov., a novel endophytic bacterium isolated from bark of Avicennia marina.</title>
        <authorList>
            <person name="Tuo L."/>
        </authorList>
    </citation>
    <scope>NUCLEOTIDE SEQUENCE</scope>
    <source>
        <strain evidence="2">CBK1P-4</strain>
    </source>
</reference>
<name>A0A9X1TE07_9HYPH</name>
<gene>
    <name evidence="2" type="ORF">LZD57_22565</name>
</gene>
<evidence type="ECO:0000313" key="3">
    <source>
        <dbReference type="Proteomes" id="UP001139035"/>
    </source>
</evidence>
<comment type="caution">
    <text evidence="2">The sequence shown here is derived from an EMBL/GenBank/DDBJ whole genome shotgun (WGS) entry which is preliminary data.</text>
</comment>
<dbReference type="CDD" id="cd06532">
    <property type="entry name" value="Glyco_transf_25"/>
    <property type="match status" value="1"/>
</dbReference>
<dbReference type="InterPro" id="IPR002654">
    <property type="entry name" value="Glyco_trans_25"/>
</dbReference>
<sequence length="287" mass="31967">MSRPEIFYINLDRAPQRRALMEVQARALGIALTRFAAIDATTVDDAAFARLSTRWERPITRPELAAFLSHRALWEIASERPGGLIVLEDDTVFSTHFVAAAESVAASGYDLVNFETVGRRKFFARHRTKGMSRLRLTELVREKSGAGAYYVSQGGARRLLATAEARTAPVDAYMFAVCRLRTAQVEPAATMQVHLLEERGFDVGLSTQTSIHQPRKRLPLSTKNLGYFARRLRTQLRLATVNLRRLGDVEFRPAAFDGEAFAPLLPISREALAAETRRYAAADQSAS</sequence>
<accession>A0A9X1TE07</accession>
<proteinExistence type="predicted"/>
<dbReference type="Pfam" id="PF01755">
    <property type="entry name" value="Glyco_transf_25"/>
    <property type="match status" value="1"/>
</dbReference>
<evidence type="ECO:0000259" key="1">
    <source>
        <dbReference type="Pfam" id="PF01755"/>
    </source>
</evidence>
<dbReference type="Proteomes" id="UP001139035">
    <property type="component" value="Unassembled WGS sequence"/>
</dbReference>
<keyword evidence="3" id="KW-1185">Reference proteome</keyword>
<dbReference type="RefSeq" id="WP_233721850.1">
    <property type="nucleotide sequence ID" value="NZ_JAJUWU010000029.1"/>
</dbReference>
<organism evidence="2 3">
    <name type="scientific">Jiella avicenniae</name>
    <dbReference type="NCBI Taxonomy" id="2907202"/>
    <lineage>
        <taxon>Bacteria</taxon>
        <taxon>Pseudomonadati</taxon>
        <taxon>Pseudomonadota</taxon>
        <taxon>Alphaproteobacteria</taxon>
        <taxon>Hyphomicrobiales</taxon>
        <taxon>Aurantimonadaceae</taxon>
        <taxon>Jiella</taxon>
    </lineage>
</organism>
<feature type="domain" description="Glycosyl transferase family 25" evidence="1">
    <location>
        <begin position="5"/>
        <end position="174"/>
    </location>
</feature>
<evidence type="ECO:0000313" key="2">
    <source>
        <dbReference type="EMBL" id="MCE7030778.1"/>
    </source>
</evidence>
<dbReference type="AlphaFoldDB" id="A0A9X1TE07"/>
<protein>
    <submittedName>
        <fullName evidence="2">Glycosyltransferase family 25 protein</fullName>
    </submittedName>
</protein>
<dbReference type="EMBL" id="JAJUWU010000029">
    <property type="protein sequence ID" value="MCE7030778.1"/>
    <property type="molecule type" value="Genomic_DNA"/>
</dbReference>